<name>A0A9P9JAT9_9HYPO</name>
<sequence>MDWASETGNRPLVLVLVLGLGQGRAEGRRGGREERKLFHPGKYPGSFMGSWDSSRGPPLSPVGKDGLVLACRMRMLSGHCQCIVRLLDLEDGQSLIETPRNHHGSISSVQAANTYILRSTCSGP</sequence>
<evidence type="ECO:0000313" key="2">
    <source>
        <dbReference type="EMBL" id="KAH7149375.1"/>
    </source>
</evidence>
<reference evidence="2" key="1">
    <citation type="journal article" date="2021" name="Nat. Commun.">
        <title>Genetic determinants of endophytism in the Arabidopsis root mycobiome.</title>
        <authorList>
            <person name="Mesny F."/>
            <person name="Miyauchi S."/>
            <person name="Thiergart T."/>
            <person name="Pickel B."/>
            <person name="Atanasova L."/>
            <person name="Karlsson M."/>
            <person name="Huettel B."/>
            <person name="Barry K.W."/>
            <person name="Haridas S."/>
            <person name="Chen C."/>
            <person name="Bauer D."/>
            <person name="Andreopoulos W."/>
            <person name="Pangilinan J."/>
            <person name="LaButti K."/>
            <person name="Riley R."/>
            <person name="Lipzen A."/>
            <person name="Clum A."/>
            <person name="Drula E."/>
            <person name="Henrissat B."/>
            <person name="Kohler A."/>
            <person name="Grigoriev I.V."/>
            <person name="Martin F.M."/>
            <person name="Hacquard S."/>
        </authorList>
    </citation>
    <scope>NUCLEOTIDE SEQUENCE</scope>
    <source>
        <strain evidence="2">MPI-CAGE-AT-0021</strain>
    </source>
</reference>
<dbReference type="EMBL" id="JAGMUU010000007">
    <property type="protein sequence ID" value="KAH7149375.1"/>
    <property type="molecule type" value="Genomic_DNA"/>
</dbReference>
<organism evidence="2 3">
    <name type="scientific">Dactylonectria estremocensis</name>
    <dbReference type="NCBI Taxonomy" id="1079267"/>
    <lineage>
        <taxon>Eukaryota</taxon>
        <taxon>Fungi</taxon>
        <taxon>Dikarya</taxon>
        <taxon>Ascomycota</taxon>
        <taxon>Pezizomycotina</taxon>
        <taxon>Sordariomycetes</taxon>
        <taxon>Hypocreomycetidae</taxon>
        <taxon>Hypocreales</taxon>
        <taxon>Nectriaceae</taxon>
        <taxon>Dactylonectria</taxon>
    </lineage>
</organism>
<keyword evidence="3" id="KW-1185">Reference proteome</keyword>
<protein>
    <submittedName>
        <fullName evidence="2">Uncharacterized protein</fullName>
    </submittedName>
</protein>
<dbReference type="AlphaFoldDB" id="A0A9P9JAT9"/>
<accession>A0A9P9JAT9</accession>
<gene>
    <name evidence="2" type="ORF">B0J13DRAFT_663134</name>
</gene>
<comment type="caution">
    <text evidence="2">The sequence shown here is derived from an EMBL/GenBank/DDBJ whole genome shotgun (WGS) entry which is preliminary data.</text>
</comment>
<evidence type="ECO:0000313" key="3">
    <source>
        <dbReference type="Proteomes" id="UP000717696"/>
    </source>
</evidence>
<feature type="signal peptide" evidence="1">
    <location>
        <begin position="1"/>
        <end position="27"/>
    </location>
</feature>
<proteinExistence type="predicted"/>
<dbReference type="Proteomes" id="UP000717696">
    <property type="component" value="Unassembled WGS sequence"/>
</dbReference>
<keyword evidence="1" id="KW-0732">Signal</keyword>
<feature type="chain" id="PRO_5040442892" evidence="1">
    <location>
        <begin position="28"/>
        <end position="124"/>
    </location>
</feature>
<evidence type="ECO:0000256" key="1">
    <source>
        <dbReference type="SAM" id="SignalP"/>
    </source>
</evidence>